<dbReference type="PRINTS" id="PR00038">
    <property type="entry name" value="HTHLUXR"/>
</dbReference>
<comment type="caution">
    <text evidence="5">The sequence shown here is derived from an EMBL/GenBank/DDBJ whole genome shotgun (WGS) entry which is preliminary data.</text>
</comment>
<dbReference type="Proteomes" id="UP001474181">
    <property type="component" value="Unassembled WGS sequence"/>
</dbReference>
<keyword evidence="1" id="KW-0805">Transcription regulation</keyword>
<gene>
    <name evidence="5" type="ORF">ABT404_34160</name>
</gene>
<keyword evidence="6" id="KW-1185">Reference proteome</keyword>
<proteinExistence type="predicted"/>
<feature type="domain" description="HTH luxR-type" evidence="4">
    <location>
        <begin position="9"/>
        <end position="74"/>
    </location>
</feature>
<evidence type="ECO:0000259" key="4">
    <source>
        <dbReference type="PROSITE" id="PS50043"/>
    </source>
</evidence>
<sequence length="88" mass="9973">MDTRRPPTAAEALASLSIREREVLRHLADGLTYTSIARRMDLSPHTVDTYLRRIREKSGARSRVSLLRLAIAVAEGQDRDRGQDQDQD</sequence>
<dbReference type="EMBL" id="JBEPEK010000333">
    <property type="protein sequence ID" value="MER7184451.1"/>
    <property type="molecule type" value="Genomic_DNA"/>
</dbReference>
<dbReference type="PROSITE" id="PS50043">
    <property type="entry name" value="HTH_LUXR_2"/>
    <property type="match status" value="1"/>
</dbReference>
<dbReference type="SMART" id="SM00421">
    <property type="entry name" value="HTH_LUXR"/>
    <property type="match status" value="1"/>
</dbReference>
<dbReference type="Gene3D" id="1.10.10.10">
    <property type="entry name" value="Winged helix-like DNA-binding domain superfamily/Winged helix DNA-binding domain"/>
    <property type="match status" value="1"/>
</dbReference>
<protein>
    <submittedName>
        <fullName evidence="5">Helix-turn-helix transcriptional regulator</fullName>
    </submittedName>
</protein>
<dbReference type="RefSeq" id="WP_350786590.1">
    <property type="nucleotide sequence ID" value="NZ_JBEPEK010000333.1"/>
</dbReference>
<keyword evidence="3" id="KW-0804">Transcription</keyword>
<evidence type="ECO:0000313" key="5">
    <source>
        <dbReference type="EMBL" id="MER7184451.1"/>
    </source>
</evidence>
<dbReference type="PROSITE" id="PS00622">
    <property type="entry name" value="HTH_LUXR_1"/>
    <property type="match status" value="1"/>
</dbReference>
<dbReference type="InterPro" id="IPR000792">
    <property type="entry name" value="Tscrpt_reg_LuxR_C"/>
</dbReference>
<evidence type="ECO:0000256" key="1">
    <source>
        <dbReference type="ARBA" id="ARBA00023015"/>
    </source>
</evidence>
<dbReference type="PANTHER" id="PTHR44688:SF16">
    <property type="entry name" value="DNA-BINDING TRANSCRIPTIONAL ACTIVATOR DEVR_DOSR"/>
    <property type="match status" value="1"/>
</dbReference>
<dbReference type="PANTHER" id="PTHR44688">
    <property type="entry name" value="DNA-BINDING TRANSCRIPTIONAL ACTIVATOR DEVR_DOSR"/>
    <property type="match status" value="1"/>
</dbReference>
<organism evidence="5 6">
    <name type="scientific">Streptomyces hyaluromycini</name>
    <dbReference type="NCBI Taxonomy" id="1377993"/>
    <lineage>
        <taxon>Bacteria</taxon>
        <taxon>Bacillati</taxon>
        <taxon>Actinomycetota</taxon>
        <taxon>Actinomycetes</taxon>
        <taxon>Kitasatosporales</taxon>
        <taxon>Streptomycetaceae</taxon>
        <taxon>Streptomyces</taxon>
    </lineage>
</organism>
<accession>A0ABV1X605</accession>
<reference evidence="5 6" key="1">
    <citation type="submission" date="2024-06" db="EMBL/GenBank/DDBJ databases">
        <title>The Natural Products Discovery Center: Release of the First 8490 Sequenced Strains for Exploring Actinobacteria Biosynthetic Diversity.</title>
        <authorList>
            <person name="Kalkreuter E."/>
            <person name="Kautsar S.A."/>
            <person name="Yang D."/>
            <person name="Bader C.D."/>
            <person name="Teijaro C.N."/>
            <person name="Fluegel L."/>
            <person name="Davis C.M."/>
            <person name="Simpson J.R."/>
            <person name="Lauterbach L."/>
            <person name="Steele A.D."/>
            <person name="Gui C."/>
            <person name="Meng S."/>
            <person name="Li G."/>
            <person name="Viehrig K."/>
            <person name="Ye F."/>
            <person name="Su P."/>
            <person name="Kiefer A.F."/>
            <person name="Nichols A."/>
            <person name="Cepeda A.J."/>
            <person name="Yan W."/>
            <person name="Fan B."/>
            <person name="Jiang Y."/>
            <person name="Adhikari A."/>
            <person name="Zheng C.-J."/>
            <person name="Schuster L."/>
            <person name="Cowan T.M."/>
            <person name="Smanski M.J."/>
            <person name="Chevrette M.G."/>
            <person name="De Carvalho L.P.S."/>
            <person name="Shen B."/>
        </authorList>
    </citation>
    <scope>NUCLEOTIDE SEQUENCE [LARGE SCALE GENOMIC DNA]</scope>
    <source>
        <strain evidence="5 6">NPDC000234</strain>
    </source>
</reference>
<dbReference type="InterPro" id="IPR016032">
    <property type="entry name" value="Sig_transdc_resp-reg_C-effctor"/>
</dbReference>
<keyword evidence="2" id="KW-0238">DNA-binding</keyword>
<dbReference type="InterPro" id="IPR036388">
    <property type="entry name" value="WH-like_DNA-bd_sf"/>
</dbReference>
<dbReference type="CDD" id="cd06170">
    <property type="entry name" value="LuxR_C_like"/>
    <property type="match status" value="1"/>
</dbReference>
<evidence type="ECO:0000256" key="2">
    <source>
        <dbReference type="ARBA" id="ARBA00023125"/>
    </source>
</evidence>
<name>A0ABV1X605_9ACTN</name>
<dbReference type="SUPFAM" id="SSF46894">
    <property type="entry name" value="C-terminal effector domain of the bipartite response regulators"/>
    <property type="match status" value="1"/>
</dbReference>
<evidence type="ECO:0000256" key="3">
    <source>
        <dbReference type="ARBA" id="ARBA00023163"/>
    </source>
</evidence>
<dbReference type="Pfam" id="PF00196">
    <property type="entry name" value="GerE"/>
    <property type="match status" value="1"/>
</dbReference>
<evidence type="ECO:0000313" key="6">
    <source>
        <dbReference type="Proteomes" id="UP001474181"/>
    </source>
</evidence>